<feature type="transmembrane region" description="Helical" evidence="7">
    <location>
        <begin position="183"/>
        <end position="205"/>
    </location>
</feature>
<dbReference type="AlphaFoldDB" id="A0A9D1FU19"/>
<dbReference type="SUPFAM" id="SSF161098">
    <property type="entry name" value="MetI-like"/>
    <property type="match status" value="1"/>
</dbReference>
<reference evidence="9" key="2">
    <citation type="journal article" date="2021" name="PeerJ">
        <title>Extensive microbial diversity within the chicken gut microbiome revealed by metagenomics and culture.</title>
        <authorList>
            <person name="Gilroy R."/>
            <person name="Ravi A."/>
            <person name="Getino M."/>
            <person name="Pursley I."/>
            <person name="Horton D.L."/>
            <person name="Alikhan N.F."/>
            <person name="Baker D."/>
            <person name="Gharbi K."/>
            <person name="Hall N."/>
            <person name="Watson M."/>
            <person name="Adriaenssens E.M."/>
            <person name="Foster-Nyarko E."/>
            <person name="Jarju S."/>
            <person name="Secka A."/>
            <person name="Antonio M."/>
            <person name="Oren A."/>
            <person name="Chaudhuri R.R."/>
            <person name="La Ragione R."/>
            <person name="Hildebrand F."/>
            <person name="Pallen M.J."/>
        </authorList>
    </citation>
    <scope>NUCLEOTIDE SEQUENCE</scope>
    <source>
        <strain evidence="9">6086</strain>
    </source>
</reference>
<dbReference type="PANTHER" id="PTHR43744:SF9">
    <property type="entry name" value="POLYGALACTURONAN_RHAMNOGALACTURONAN TRANSPORT SYSTEM PERMEASE PROTEIN YTCP"/>
    <property type="match status" value="1"/>
</dbReference>
<feature type="transmembrane region" description="Helical" evidence="7">
    <location>
        <begin position="110"/>
        <end position="130"/>
    </location>
</feature>
<dbReference type="PANTHER" id="PTHR43744">
    <property type="entry name" value="ABC TRANSPORTER PERMEASE PROTEIN MG189-RELATED-RELATED"/>
    <property type="match status" value="1"/>
</dbReference>
<gene>
    <name evidence="9" type="ORF">IAD03_10505</name>
</gene>
<evidence type="ECO:0000313" key="10">
    <source>
        <dbReference type="Proteomes" id="UP000824141"/>
    </source>
</evidence>
<comment type="subcellular location">
    <subcellularLocation>
        <location evidence="1 7">Cell membrane</location>
        <topology evidence="1 7">Multi-pass membrane protein</topology>
    </subcellularLocation>
</comment>
<feature type="transmembrane region" description="Helical" evidence="7">
    <location>
        <begin position="142"/>
        <end position="162"/>
    </location>
</feature>
<feature type="domain" description="ABC transmembrane type-1" evidence="8">
    <location>
        <begin position="75"/>
        <end position="267"/>
    </location>
</feature>
<accession>A0A9D1FU19</accession>
<dbReference type="InterPro" id="IPR000515">
    <property type="entry name" value="MetI-like"/>
</dbReference>
<dbReference type="InterPro" id="IPR035906">
    <property type="entry name" value="MetI-like_sf"/>
</dbReference>
<keyword evidence="6 7" id="KW-0472">Membrane</keyword>
<reference evidence="9" key="1">
    <citation type="submission" date="2020-10" db="EMBL/GenBank/DDBJ databases">
        <authorList>
            <person name="Gilroy R."/>
        </authorList>
    </citation>
    <scope>NUCLEOTIDE SEQUENCE</scope>
    <source>
        <strain evidence="9">6086</strain>
    </source>
</reference>
<dbReference type="GO" id="GO:0055085">
    <property type="term" value="P:transmembrane transport"/>
    <property type="evidence" value="ECO:0007669"/>
    <property type="project" value="InterPro"/>
</dbReference>
<keyword evidence="4 7" id="KW-0812">Transmembrane</keyword>
<comment type="caution">
    <text evidence="9">The sequence shown here is derived from an EMBL/GenBank/DDBJ whole genome shotgun (WGS) entry which is preliminary data.</text>
</comment>
<name>A0A9D1FU19_9FIRM</name>
<feature type="transmembrane region" description="Helical" evidence="7">
    <location>
        <begin position="12"/>
        <end position="32"/>
    </location>
</feature>
<evidence type="ECO:0000256" key="1">
    <source>
        <dbReference type="ARBA" id="ARBA00004651"/>
    </source>
</evidence>
<keyword evidence="2 7" id="KW-0813">Transport</keyword>
<evidence type="ECO:0000313" key="9">
    <source>
        <dbReference type="EMBL" id="HIS79787.1"/>
    </source>
</evidence>
<dbReference type="GO" id="GO:0005886">
    <property type="term" value="C:plasma membrane"/>
    <property type="evidence" value="ECO:0007669"/>
    <property type="project" value="UniProtKB-SubCell"/>
</dbReference>
<evidence type="ECO:0000256" key="6">
    <source>
        <dbReference type="ARBA" id="ARBA00023136"/>
    </source>
</evidence>
<proteinExistence type="inferred from homology"/>
<evidence type="ECO:0000256" key="5">
    <source>
        <dbReference type="ARBA" id="ARBA00022989"/>
    </source>
</evidence>
<protein>
    <submittedName>
        <fullName evidence="9">Carbohydrate ABC transporter permease</fullName>
    </submittedName>
</protein>
<sequence length="288" mass="31721">MKVKKGVGERLFEMVNAFILAVLSLVMLYPFWHELCLSFSSATEATRGGVFLLPREFTMQAYQLVTKNAFIWTSYANSIYTAVLTTGIGVLLTAMLAYGLSKKQVAGHRFLSFAVVFCMIFNGGLIPTYLTVKGLNLIDNLWALILMAIVTPYNTIIVKNFFSAMPSELEEAAFIDGAGPLRIFFQIIMPLSKAVLATVGLWIAVASWNNFMGPLIYMNSRENFTLPLYIRQVIDGQMLARTTGEGAQSAVESVIGATIIISVAPILCVYPFLQKYFVKGVMIGSVKG</sequence>
<evidence type="ECO:0000256" key="4">
    <source>
        <dbReference type="ARBA" id="ARBA00022692"/>
    </source>
</evidence>
<keyword evidence="3" id="KW-1003">Cell membrane</keyword>
<dbReference type="Gene3D" id="1.10.3720.10">
    <property type="entry name" value="MetI-like"/>
    <property type="match status" value="1"/>
</dbReference>
<feature type="transmembrane region" description="Helical" evidence="7">
    <location>
        <begin position="254"/>
        <end position="273"/>
    </location>
</feature>
<evidence type="ECO:0000259" key="8">
    <source>
        <dbReference type="PROSITE" id="PS50928"/>
    </source>
</evidence>
<evidence type="ECO:0000256" key="2">
    <source>
        <dbReference type="ARBA" id="ARBA00022448"/>
    </source>
</evidence>
<evidence type="ECO:0000256" key="7">
    <source>
        <dbReference type="RuleBase" id="RU363032"/>
    </source>
</evidence>
<feature type="transmembrane region" description="Helical" evidence="7">
    <location>
        <begin position="79"/>
        <end position="98"/>
    </location>
</feature>
<dbReference type="CDD" id="cd06261">
    <property type="entry name" value="TM_PBP2"/>
    <property type="match status" value="1"/>
</dbReference>
<evidence type="ECO:0000256" key="3">
    <source>
        <dbReference type="ARBA" id="ARBA00022475"/>
    </source>
</evidence>
<keyword evidence="5 7" id="KW-1133">Transmembrane helix</keyword>
<dbReference type="Pfam" id="PF00528">
    <property type="entry name" value="BPD_transp_1"/>
    <property type="match status" value="1"/>
</dbReference>
<dbReference type="Proteomes" id="UP000824141">
    <property type="component" value="Unassembled WGS sequence"/>
</dbReference>
<dbReference type="EMBL" id="DVJM01000237">
    <property type="protein sequence ID" value="HIS79787.1"/>
    <property type="molecule type" value="Genomic_DNA"/>
</dbReference>
<organism evidence="9 10">
    <name type="scientific">Candidatus Caccousia stercoris</name>
    <dbReference type="NCBI Taxonomy" id="2840723"/>
    <lineage>
        <taxon>Bacteria</taxon>
        <taxon>Bacillati</taxon>
        <taxon>Bacillota</taxon>
        <taxon>Clostridia</taxon>
        <taxon>Eubacteriales</taxon>
        <taxon>Oscillospiraceae</taxon>
        <taxon>Oscillospiraceae incertae sedis</taxon>
        <taxon>Candidatus Caccousia</taxon>
    </lineage>
</organism>
<comment type="similarity">
    <text evidence="7">Belongs to the binding-protein-dependent transport system permease family.</text>
</comment>
<dbReference type="PROSITE" id="PS50928">
    <property type="entry name" value="ABC_TM1"/>
    <property type="match status" value="1"/>
</dbReference>